<dbReference type="Gene3D" id="3.30.9.10">
    <property type="entry name" value="D-Amino Acid Oxidase, subunit A, domain 2"/>
    <property type="match status" value="1"/>
</dbReference>
<dbReference type="Proteomes" id="UP001500642">
    <property type="component" value="Unassembled WGS sequence"/>
</dbReference>
<dbReference type="SUPFAM" id="SSF51905">
    <property type="entry name" value="FAD/NAD(P)-binding domain"/>
    <property type="match status" value="1"/>
</dbReference>
<keyword evidence="5" id="KW-1185">Reference proteome</keyword>
<accession>A0ABP8JP47</accession>
<organism evidence="4 5">
    <name type="scientific">Brevibacterium pityocampae</name>
    <dbReference type="NCBI Taxonomy" id="506594"/>
    <lineage>
        <taxon>Bacteria</taxon>
        <taxon>Bacillati</taxon>
        <taxon>Actinomycetota</taxon>
        <taxon>Actinomycetes</taxon>
        <taxon>Micrococcales</taxon>
        <taxon>Brevibacteriaceae</taxon>
        <taxon>Brevibacterium</taxon>
    </lineage>
</organism>
<dbReference type="EMBL" id="BAABGL010000018">
    <property type="protein sequence ID" value="GAA4393974.1"/>
    <property type="molecule type" value="Genomic_DNA"/>
</dbReference>
<feature type="domain" description="FAD dependent oxidoreductase" evidence="3">
    <location>
        <begin position="3"/>
        <end position="354"/>
    </location>
</feature>
<dbReference type="PANTHER" id="PTHR13847:SF289">
    <property type="entry name" value="GLYCINE OXIDASE"/>
    <property type="match status" value="1"/>
</dbReference>
<dbReference type="PANTHER" id="PTHR13847">
    <property type="entry name" value="SARCOSINE DEHYDROGENASE-RELATED"/>
    <property type="match status" value="1"/>
</dbReference>
<sequence>MHIAVIGAGVLGLCTALHLAERGEDVVLLEAAHPFAGASGRSFAWINANHKEPRAYYDLNAAGIAAHHRLQERLAAHGRWFHPSGGILVDTGPDRIRTYEERSTEARAYGYPCREVDRAELEALEPAVDWPDSADGGLLFEAEGYADAELFRDALLSALADRGIAPRIITVESWQAAGDGVDLHLAGGEVLSVDRAVLAAGAASREIAARSGALVSVADLRERSARTHSFLGITEPVGTPPLDIELHRVIVSDRMNVRPQHDGRLLVQVPSVEHRAAEQSTAEQLAEVRAEMDAVLAEFFGDRARLESVTLSGRSLPDDELTIAGFLDEQQRVYALVTHSGMTLAPHLGEVAAAEVTGTPDPGLELFRPGRFARRRAQADGAGDGEATAGTREEFIGRQ</sequence>
<dbReference type="InterPro" id="IPR036188">
    <property type="entry name" value="FAD/NAD-bd_sf"/>
</dbReference>
<keyword evidence="1" id="KW-0560">Oxidoreductase</keyword>
<evidence type="ECO:0000313" key="5">
    <source>
        <dbReference type="Proteomes" id="UP001500642"/>
    </source>
</evidence>
<protein>
    <submittedName>
        <fullName evidence="4">FAD-binding oxidoreductase</fullName>
    </submittedName>
</protein>
<dbReference type="Pfam" id="PF01266">
    <property type="entry name" value="DAO"/>
    <property type="match status" value="1"/>
</dbReference>
<feature type="compositionally biased region" description="Low complexity" evidence="2">
    <location>
        <begin position="379"/>
        <end position="390"/>
    </location>
</feature>
<evidence type="ECO:0000256" key="1">
    <source>
        <dbReference type="ARBA" id="ARBA00023002"/>
    </source>
</evidence>
<dbReference type="RefSeq" id="WP_345032325.1">
    <property type="nucleotide sequence ID" value="NZ_BAABGL010000018.1"/>
</dbReference>
<comment type="caution">
    <text evidence="4">The sequence shown here is derived from an EMBL/GenBank/DDBJ whole genome shotgun (WGS) entry which is preliminary data.</text>
</comment>
<dbReference type="InterPro" id="IPR006076">
    <property type="entry name" value="FAD-dep_OxRdtase"/>
</dbReference>
<name>A0ABP8JP47_9MICO</name>
<feature type="region of interest" description="Disordered" evidence="2">
    <location>
        <begin position="377"/>
        <end position="399"/>
    </location>
</feature>
<reference evidence="5" key="1">
    <citation type="journal article" date="2019" name="Int. J. Syst. Evol. Microbiol.">
        <title>The Global Catalogue of Microorganisms (GCM) 10K type strain sequencing project: providing services to taxonomists for standard genome sequencing and annotation.</title>
        <authorList>
            <consortium name="The Broad Institute Genomics Platform"/>
            <consortium name="The Broad Institute Genome Sequencing Center for Infectious Disease"/>
            <person name="Wu L."/>
            <person name="Ma J."/>
        </authorList>
    </citation>
    <scope>NUCLEOTIDE SEQUENCE [LARGE SCALE GENOMIC DNA]</scope>
    <source>
        <strain evidence="5">JCM 17808</strain>
    </source>
</reference>
<proteinExistence type="predicted"/>
<evidence type="ECO:0000256" key="2">
    <source>
        <dbReference type="SAM" id="MobiDB-lite"/>
    </source>
</evidence>
<evidence type="ECO:0000259" key="3">
    <source>
        <dbReference type="Pfam" id="PF01266"/>
    </source>
</evidence>
<dbReference type="Gene3D" id="3.50.50.60">
    <property type="entry name" value="FAD/NAD(P)-binding domain"/>
    <property type="match status" value="1"/>
</dbReference>
<evidence type="ECO:0000313" key="4">
    <source>
        <dbReference type="EMBL" id="GAA4393974.1"/>
    </source>
</evidence>
<gene>
    <name evidence="4" type="ORF">GCM10023167_23560</name>
</gene>